<proteinExistence type="inferred from homology"/>
<dbReference type="HOGENOM" id="CLU_023194_5_2_1"/>
<comment type="catalytic activity">
    <reaction evidence="5">
        <text>D-xylose + NADP(+) = D-xylono-1,5-lactone + NADPH + H(+)</text>
        <dbReference type="Rhea" id="RHEA:22000"/>
        <dbReference type="ChEBI" id="CHEBI:15378"/>
        <dbReference type="ChEBI" id="CHEBI:15867"/>
        <dbReference type="ChEBI" id="CHEBI:53455"/>
        <dbReference type="ChEBI" id="CHEBI:57783"/>
        <dbReference type="ChEBI" id="CHEBI:58349"/>
        <dbReference type="EC" id="1.1.1.179"/>
    </reaction>
</comment>
<organism evidence="8 9">
    <name type="scientific">Oidiodendron maius (strain Zn)</name>
    <dbReference type="NCBI Taxonomy" id="913774"/>
    <lineage>
        <taxon>Eukaryota</taxon>
        <taxon>Fungi</taxon>
        <taxon>Dikarya</taxon>
        <taxon>Ascomycota</taxon>
        <taxon>Pezizomycotina</taxon>
        <taxon>Leotiomycetes</taxon>
        <taxon>Leotiomycetes incertae sedis</taxon>
        <taxon>Myxotrichaceae</taxon>
        <taxon>Oidiodendron</taxon>
    </lineage>
</organism>
<dbReference type="Proteomes" id="UP000054321">
    <property type="component" value="Unassembled WGS sequence"/>
</dbReference>
<reference evidence="9" key="2">
    <citation type="submission" date="2015-01" db="EMBL/GenBank/DDBJ databases">
        <title>Evolutionary Origins and Diversification of the Mycorrhizal Mutualists.</title>
        <authorList>
            <consortium name="DOE Joint Genome Institute"/>
            <consortium name="Mycorrhizal Genomics Consortium"/>
            <person name="Kohler A."/>
            <person name="Kuo A."/>
            <person name="Nagy L.G."/>
            <person name="Floudas D."/>
            <person name="Copeland A."/>
            <person name="Barry K.W."/>
            <person name="Cichocki N."/>
            <person name="Veneault-Fourrey C."/>
            <person name="LaButti K."/>
            <person name="Lindquist E.A."/>
            <person name="Lipzen A."/>
            <person name="Lundell T."/>
            <person name="Morin E."/>
            <person name="Murat C."/>
            <person name="Riley R."/>
            <person name="Ohm R."/>
            <person name="Sun H."/>
            <person name="Tunlid A."/>
            <person name="Henrissat B."/>
            <person name="Grigoriev I.V."/>
            <person name="Hibbett D.S."/>
            <person name="Martin F."/>
        </authorList>
    </citation>
    <scope>NUCLEOTIDE SEQUENCE [LARGE SCALE GENOMIC DNA]</scope>
    <source>
        <strain evidence="9">Zn</strain>
    </source>
</reference>
<dbReference type="OrthoDB" id="6417021at2759"/>
<dbReference type="EC" id="1.1.1.179" evidence="3"/>
<comment type="similarity">
    <text evidence="1">Belongs to the Gfo/Idh/MocA family.</text>
</comment>
<evidence type="ECO:0000313" key="8">
    <source>
        <dbReference type="EMBL" id="KIN01320.1"/>
    </source>
</evidence>
<keyword evidence="9" id="KW-1185">Reference proteome</keyword>
<dbReference type="GO" id="GO:0047837">
    <property type="term" value="F:D-xylose 1-dehydrogenase (NADP+) activity"/>
    <property type="evidence" value="ECO:0007669"/>
    <property type="project" value="UniProtKB-EC"/>
</dbReference>
<dbReference type="Gene3D" id="3.40.50.720">
    <property type="entry name" value="NAD(P)-binding Rossmann-like Domain"/>
    <property type="match status" value="1"/>
</dbReference>
<evidence type="ECO:0000256" key="4">
    <source>
        <dbReference type="ARBA" id="ARBA00042988"/>
    </source>
</evidence>
<dbReference type="Pfam" id="PF22725">
    <property type="entry name" value="GFO_IDH_MocA_C3"/>
    <property type="match status" value="1"/>
</dbReference>
<dbReference type="PANTHER" id="PTHR22604:SF105">
    <property type="entry name" value="TRANS-1,2-DIHYDROBENZENE-1,2-DIOL DEHYDROGENASE"/>
    <property type="match status" value="1"/>
</dbReference>
<sequence length="417" mass="46786">MASLVQIIRRNLTIFYPPHPAKAADAVRFGLLGASNIAPMAIIRPAVSHPEVIIAAVAARDETKAQAYAKKHNIPVVFKSYQELLDDPSIDAIYIALPNGLHYEWTLKALKAGKHVLLEKPSVSNASEAEILFRHELLKGPDAPVLLEAFHMRFHPAWQSFLSLIDSPNVETAYSSLSIFKGAFPNDDIRCVYDLSGGALMDMGAYTVLSLRQIFGTEPEECIECVPRLMPKGWDQKCDQASKAKFKFPNGGIGTVDVDLALSGWFGQPAFSAPKCTVTHREALVEDRLPAEQEHVVVKTVTFYNNVLPTFWHRIDIVESHTIRNKESRKLIKSWTKKSSKKVYNWESQGDTKKPGEDHWTTYRHMLEQFVNKIKKREGSGVWMDGEDSIHQSAMIDSAYEKAGLPLRPSSKYKVEV</sequence>
<name>A0A0C3HDN4_OIDMZ</name>
<evidence type="ECO:0000259" key="6">
    <source>
        <dbReference type="Pfam" id="PF01408"/>
    </source>
</evidence>
<accession>A0A0C3HDN4</accession>
<dbReference type="InterPro" id="IPR050984">
    <property type="entry name" value="Gfo/Idh/MocA_domain"/>
</dbReference>
<feature type="domain" description="Gfo/Idh/MocA-like oxidoreductase N-terminal" evidence="6">
    <location>
        <begin position="27"/>
        <end position="134"/>
    </location>
</feature>
<dbReference type="EMBL" id="KN832876">
    <property type="protein sequence ID" value="KIN01320.1"/>
    <property type="molecule type" value="Genomic_DNA"/>
</dbReference>
<dbReference type="Gene3D" id="3.30.360.10">
    <property type="entry name" value="Dihydrodipicolinate Reductase, domain 2"/>
    <property type="match status" value="1"/>
</dbReference>
<evidence type="ECO:0000313" key="9">
    <source>
        <dbReference type="Proteomes" id="UP000054321"/>
    </source>
</evidence>
<evidence type="ECO:0000256" key="5">
    <source>
        <dbReference type="ARBA" id="ARBA00049233"/>
    </source>
</evidence>
<reference evidence="8 9" key="1">
    <citation type="submission" date="2014-04" db="EMBL/GenBank/DDBJ databases">
        <authorList>
            <consortium name="DOE Joint Genome Institute"/>
            <person name="Kuo A."/>
            <person name="Martino E."/>
            <person name="Perotto S."/>
            <person name="Kohler A."/>
            <person name="Nagy L.G."/>
            <person name="Floudas D."/>
            <person name="Copeland A."/>
            <person name="Barry K.W."/>
            <person name="Cichocki N."/>
            <person name="Veneault-Fourrey C."/>
            <person name="LaButti K."/>
            <person name="Lindquist E.A."/>
            <person name="Lipzen A."/>
            <person name="Lundell T."/>
            <person name="Morin E."/>
            <person name="Murat C."/>
            <person name="Sun H."/>
            <person name="Tunlid A."/>
            <person name="Henrissat B."/>
            <person name="Grigoriev I.V."/>
            <person name="Hibbett D.S."/>
            <person name="Martin F."/>
            <person name="Nordberg H.P."/>
            <person name="Cantor M.N."/>
            <person name="Hua S.X."/>
        </authorList>
    </citation>
    <scope>NUCLEOTIDE SEQUENCE [LARGE SCALE GENOMIC DNA]</scope>
    <source>
        <strain evidence="8 9">Zn</strain>
    </source>
</reference>
<dbReference type="SUPFAM" id="SSF55347">
    <property type="entry name" value="Glyceraldehyde-3-phosphate dehydrogenase-like, C-terminal domain"/>
    <property type="match status" value="1"/>
</dbReference>
<dbReference type="InterPro" id="IPR036291">
    <property type="entry name" value="NAD(P)-bd_dom_sf"/>
</dbReference>
<evidence type="ECO:0000256" key="1">
    <source>
        <dbReference type="ARBA" id="ARBA00010928"/>
    </source>
</evidence>
<dbReference type="AlphaFoldDB" id="A0A0C3HDN4"/>
<gene>
    <name evidence="8" type="ORF">OIDMADRAFT_198747</name>
</gene>
<dbReference type="STRING" id="913774.A0A0C3HDN4"/>
<dbReference type="InterPro" id="IPR055170">
    <property type="entry name" value="GFO_IDH_MocA-like_dom"/>
</dbReference>
<dbReference type="GO" id="GO:0000166">
    <property type="term" value="F:nucleotide binding"/>
    <property type="evidence" value="ECO:0007669"/>
    <property type="project" value="InterPro"/>
</dbReference>
<evidence type="ECO:0000259" key="7">
    <source>
        <dbReference type="Pfam" id="PF22725"/>
    </source>
</evidence>
<dbReference type="SUPFAM" id="SSF51735">
    <property type="entry name" value="NAD(P)-binding Rossmann-fold domains"/>
    <property type="match status" value="1"/>
</dbReference>
<dbReference type="Pfam" id="PF01408">
    <property type="entry name" value="GFO_IDH_MocA"/>
    <property type="match status" value="1"/>
</dbReference>
<dbReference type="PANTHER" id="PTHR22604">
    <property type="entry name" value="OXIDOREDUCTASES"/>
    <property type="match status" value="1"/>
</dbReference>
<dbReference type="InterPro" id="IPR000683">
    <property type="entry name" value="Gfo/Idh/MocA-like_OxRdtase_N"/>
</dbReference>
<feature type="domain" description="GFO/IDH/MocA-like oxidoreductase" evidence="7">
    <location>
        <begin position="185"/>
        <end position="261"/>
    </location>
</feature>
<protein>
    <recommendedName>
        <fullName evidence="3">D-xylose 1-dehydrogenase (NADP(+), D-xylono-1,5-lactone-forming)</fullName>
        <ecNumber evidence="3">1.1.1.179</ecNumber>
    </recommendedName>
    <alternativeName>
        <fullName evidence="4">D-xylose-NADP dehydrogenase</fullName>
    </alternativeName>
</protein>
<evidence type="ECO:0000256" key="2">
    <source>
        <dbReference type="ARBA" id="ARBA00023002"/>
    </source>
</evidence>
<evidence type="ECO:0000256" key="3">
    <source>
        <dbReference type="ARBA" id="ARBA00038984"/>
    </source>
</evidence>
<dbReference type="InParanoid" id="A0A0C3HDN4"/>
<keyword evidence="2" id="KW-0560">Oxidoreductase</keyword>